<evidence type="ECO:0000313" key="2">
    <source>
        <dbReference type="Proteomes" id="UP000030653"/>
    </source>
</evidence>
<keyword evidence="2" id="KW-1185">Reference proteome</keyword>
<reference evidence="1 2" key="1">
    <citation type="journal article" date="2012" name="Science">
        <title>The Paleozoic origin of enzymatic lignin decomposition reconstructed from 31 fungal genomes.</title>
        <authorList>
            <person name="Floudas D."/>
            <person name="Binder M."/>
            <person name="Riley R."/>
            <person name="Barry K."/>
            <person name="Blanchette R.A."/>
            <person name="Henrissat B."/>
            <person name="Martinez A.T."/>
            <person name="Otillar R."/>
            <person name="Spatafora J.W."/>
            <person name="Yadav J.S."/>
            <person name="Aerts A."/>
            <person name="Benoit I."/>
            <person name="Boyd A."/>
            <person name="Carlson A."/>
            <person name="Copeland A."/>
            <person name="Coutinho P.M."/>
            <person name="de Vries R.P."/>
            <person name="Ferreira P."/>
            <person name="Findley K."/>
            <person name="Foster B."/>
            <person name="Gaskell J."/>
            <person name="Glotzer D."/>
            <person name="Gorecki P."/>
            <person name="Heitman J."/>
            <person name="Hesse C."/>
            <person name="Hori C."/>
            <person name="Igarashi K."/>
            <person name="Jurgens J.A."/>
            <person name="Kallen N."/>
            <person name="Kersten P."/>
            <person name="Kohler A."/>
            <person name="Kuees U."/>
            <person name="Kumar T.K.A."/>
            <person name="Kuo A."/>
            <person name="LaButti K."/>
            <person name="Larrondo L.F."/>
            <person name="Lindquist E."/>
            <person name="Ling A."/>
            <person name="Lombard V."/>
            <person name="Lucas S."/>
            <person name="Lundell T."/>
            <person name="Martin R."/>
            <person name="McLaughlin D.J."/>
            <person name="Morgenstern I."/>
            <person name="Morin E."/>
            <person name="Murat C."/>
            <person name="Nagy L.G."/>
            <person name="Nolan M."/>
            <person name="Ohm R.A."/>
            <person name="Patyshakuliyeva A."/>
            <person name="Rokas A."/>
            <person name="Ruiz-Duenas F.J."/>
            <person name="Sabat G."/>
            <person name="Salamov A."/>
            <person name="Samejima M."/>
            <person name="Schmutz J."/>
            <person name="Slot J.C."/>
            <person name="St John F."/>
            <person name="Stenlid J."/>
            <person name="Sun H."/>
            <person name="Sun S."/>
            <person name="Syed K."/>
            <person name="Tsang A."/>
            <person name="Wiebenga A."/>
            <person name="Young D."/>
            <person name="Pisabarro A."/>
            <person name="Eastwood D.C."/>
            <person name="Martin F."/>
            <person name="Cullen D."/>
            <person name="Grigoriev I.V."/>
            <person name="Hibbett D.S."/>
        </authorList>
    </citation>
    <scope>NUCLEOTIDE SEQUENCE [LARGE SCALE GENOMIC DNA]</scope>
    <source>
        <strain evidence="1 2">DJM-731 SS1</strain>
    </source>
</reference>
<name>M5G7J4_DACPD</name>
<protein>
    <submittedName>
        <fullName evidence="1">Uncharacterized protein</fullName>
    </submittedName>
</protein>
<dbReference type="EMBL" id="JH795863">
    <property type="protein sequence ID" value="EJU01847.1"/>
    <property type="molecule type" value="Genomic_DNA"/>
</dbReference>
<dbReference type="GeneID" id="63682489"/>
<gene>
    <name evidence="1" type="ORF">DACRYDRAFT_100136</name>
</gene>
<proteinExistence type="predicted"/>
<dbReference type="RefSeq" id="XP_040628744.1">
    <property type="nucleotide sequence ID" value="XM_040767427.1"/>
</dbReference>
<organism evidence="1 2">
    <name type="scientific">Dacryopinax primogenitus (strain DJM 731)</name>
    <name type="common">Brown rot fungus</name>
    <dbReference type="NCBI Taxonomy" id="1858805"/>
    <lineage>
        <taxon>Eukaryota</taxon>
        <taxon>Fungi</taxon>
        <taxon>Dikarya</taxon>
        <taxon>Basidiomycota</taxon>
        <taxon>Agaricomycotina</taxon>
        <taxon>Dacrymycetes</taxon>
        <taxon>Dacrymycetales</taxon>
        <taxon>Dacrymycetaceae</taxon>
        <taxon>Dacryopinax</taxon>
    </lineage>
</organism>
<evidence type="ECO:0000313" key="1">
    <source>
        <dbReference type="EMBL" id="EJU01847.1"/>
    </source>
</evidence>
<dbReference type="STRING" id="1858805.M5G7J4"/>
<dbReference type="Proteomes" id="UP000030653">
    <property type="component" value="Unassembled WGS sequence"/>
</dbReference>
<sequence>MQLILAALLPAVLAFPLPHHERQTLALSLTPGISLDAAIALDADVDVQVAPRIVEVDSLDSVYSRDLVSGLVGTLSNTVGAMVNTATGLISGLESEAGQLIQPPSPSRLEVHPSRRDIERDIVSTLENDVADLQAEASAILGDLGVRDLLSPVEGEITAAVDEVSSLSDSFGVRNDEILPRDMLDNLIHDAVLAASPLHDLLPLSTYESISVLTEISKQAKRDFLKALLGTVMGPVEGTVESAVGTVTQLADGILDDASGILGARNPVGAADPALEPVVNLAGGLIGDVTTNVDGALDPVTPLLDGVLGEATNLLDVRNPQAVAGLLKEVTDSVLGTVGGLAGGLLGEVTDTVDSAVVV</sequence>
<dbReference type="OrthoDB" id="2564471at2759"/>
<accession>M5G7J4</accession>
<dbReference type="AlphaFoldDB" id="M5G7J4"/>
<dbReference type="HOGENOM" id="CLU_771653_0_0_1"/>